<dbReference type="InterPro" id="IPR002645">
    <property type="entry name" value="STAS_dom"/>
</dbReference>
<dbReference type="SUPFAM" id="SSF52091">
    <property type="entry name" value="SpoIIaa-like"/>
    <property type="match status" value="1"/>
</dbReference>
<organism evidence="2">
    <name type="scientific">Tunturiibacter psychrotolerans</name>
    <dbReference type="NCBI Taxonomy" id="3069686"/>
    <lineage>
        <taxon>Bacteria</taxon>
        <taxon>Pseudomonadati</taxon>
        <taxon>Acidobacteriota</taxon>
        <taxon>Terriglobia</taxon>
        <taxon>Terriglobales</taxon>
        <taxon>Acidobacteriaceae</taxon>
        <taxon>Tunturiibacter</taxon>
    </lineage>
</organism>
<dbReference type="PROSITE" id="PS50801">
    <property type="entry name" value="STAS"/>
    <property type="match status" value="1"/>
</dbReference>
<protein>
    <submittedName>
        <fullName evidence="2">STAS domain-containing protein</fullName>
    </submittedName>
</protein>
<feature type="domain" description="STAS" evidence="1">
    <location>
        <begin position="22"/>
        <end position="120"/>
    </location>
</feature>
<evidence type="ECO:0000313" key="2">
    <source>
        <dbReference type="EMBL" id="XCB34758.1"/>
    </source>
</evidence>
<dbReference type="GO" id="GO:0043856">
    <property type="term" value="F:anti-sigma factor antagonist activity"/>
    <property type="evidence" value="ECO:0007669"/>
    <property type="project" value="TreeGrafter"/>
</dbReference>
<dbReference type="KEGG" id="tpsc:RBB77_07635"/>
<dbReference type="AlphaFoldDB" id="A0AAU7ZUP6"/>
<evidence type="ECO:0000259" key="1">
    <source>
        <dbReference type="PROSITE" id="PS50801"/>
    </source>
</evidence>
<reference evidence="2" key="1">
    <citation type="submission" date="2023-08" db="EMBL/GenBank/DDBJ databases">
        <authorList>
            <person name="Messyasz A."/>
            <person name="Mannisto M.K."/>
            <person name="Kerkhof L.J."/>
            <person name="Haggblom M."/>
        </authorList>
    </citation>
    <scope>NUCLEOTIDE SEQUENCE</scope>
    <source>
        <strain evidence="2">X5P6</strain>
    </source>
</reference>
<dbReference type="Gene3D" id="3.30.750.24">
    <property type="entry name" value="STAS domain"/>
    <property type="match status" value="1"/>
</dbReference>
<dbReference type="Pfam" id="PF01740">
    <property type="entry name" value="STAS"/>
    <property type="match status" value="1"/>
</dbReference>
<reference evidence="2" key="2">
    <citation type="journal article" date="2024" name="Environ. Microbiol.">
        <title>Genome analysis and description of Tunturibacter gen. nov. expands the diversity of Terriglobia in tundra soils.</title>
        <authorList>
            <person name="Messyasz A."/>
            <person name="Mannisto M.K."/>
            <person name="Kerkhof L.J."/>
            <person name="Haggblom M.M."/>
        </authorList>
    </citation>
    <scope>NUCLEOTIDE SEQUENCE</scope>
    <source>
        <strain evidence="2">X5P6</strain>
    </source>
</reference>
<dbReference type="CDD" id="cd07043">
    <property type="entry name" value="STAS_anti-anti-sigma_factors"/>
    <property type="match status" value="1"/>
</dbReference>
<proteinExistence type="predicted"/>
<dbReference type="PANTHER" id="PTHR33495">
    <property type="entry name" value="ANTI-SIGMA FACTOR ANTAGONIST TM_1081-RELATED-RELATED"/>
    <property type="match status" value="1"/>
</dbReference>
<name>A0AAU7ZUP6_9BACT</name>
<dbReference type="RefSeq" id="WP_353066176.1">
    <property type="nucleotide sequence ID" value="NZ_CP132942.1"/>
</dbReference>
<dbReference type="EMBL" id="CP132942">
    <property type="protein sequence ID" value="XCB34758.1"/>
    <property type="molecule type" value="Genomic_DNA"/>
</dbReference>
<gene>
    <name evidence="2" type="ORF">RBB77_07635</name>
</gene>
<dbReference type="PANTHER" id="PTHR33495:SF2">
    <property type="entry name" value="ANTI-SIGMA FACTOR ANTAGONIST TM_1081-RELATED"/>
    <property type="match status" value="1"/>
</dbReference>
<dbReference type="InterPro" id="IPR036513">
    <property type="entry name" value="STAS_dom_sf"/>
</dbReference>
<accession>A0AAU7ZUP6</accession>
<sequence length="120" mass="13216">MPTLSTMLDQPLTHSFTPGKREGTTILKLVGPLTLSSIFGFQNEFRSHTPQVMIVDLSESPYMDSAGLGLLMNYYVSAESHGRKLLLAGTNQRIDSLLEMTKVHKVLKTFPSVEAAEASF</sequence>